<dbReference type="GO" id="GO:0006753">
    <property type="term" value="P:nucleoside phosphate metabolic process"/>
    <property type="evidence" value="ECO:0007669"/>
    <property type="project" value="TreeGrafter"/>
</dbReference>
<keyword evidence="2 4" id="KW-0378">Hydrolase</keyword>
<dbReference type="Gene3D" id="3.90.79.10">
    <property type="entry name" value="Nucleoside Triphosphate Pyrophosphohydrolase"/>
    <property type="match status" value="1"/>
</dbReference>
<accession>D7BFI3</accession>
<dbReference type="eggNOG" id="COG0494">
    <property type="taxonomic scope" value="Bacteria"/>
</dbReference>
<dbReference type="EMBL" id="CP002042">
    <property type="protein sequence ID" value="ADH63536.1"/>
    <property type="molecule type" value="Genomic_DNA"/>
</dbReference>
<evidence type="ECO:0000313" key="4">
    <source>
        <dbReference type="EMBL" id="ADH63536.1"/>
    </source>
</evidence>
<evidence type="ECO:0000256" key="1">
    <source>
        <dbReference type="ARBA" id="ARBA00001946"/>
    </source>
</evidence>
<dbReference type="GO" id="GO:0019693">
    <property type="term" value="P:ribose phosphate metabolic process"/>
    <property type="evidence" value="ECO:0007669"/>
    <property type="project" value="TreeGrafter"/>
</dbReference>
<dbReference type="GO" id="GO:0016787">
    <property type="term" value="F:hydrolase activity"/>
    <property type="evidence" value="ECO:0007669"/>
    <property type="project" value="UniProtKB-KW"/>
</dbReference>
<dbReference type="SUPFAM" id="SSF55811">
    <property type="entry name" value="Nudix"/>
    <property type="match status" value="1"/>
</dbReference>
<dbReference type="Pfam" id="PF00293">
    <property type="entry name" value="NUDIX"/>
    <property type="match status" value="1"/>
</dbReference>
<keyword evidence="5" id="KW-1185">Reference proteome</keyword>
<evidence type="ECO:0000313" key="5">
    <source>
        <dbReference type="Proteomes" id="UP000001916"/>
    </source>
</evidence>
<organism evidence="4 5">
    <name type="scientific">Allomeiothermus silvanus (strain ATCC 700542 / DSM 9946 / NBRC 106475 / NCIMB 13440 / VI-R2)</name>
    <name type="common">Thermus silvanus</name>
    <dbReference type="NCBI Taxonomy" id="526227"/>
    <lineage>
        <taxon>Bacteria</taxon>
        <taxon>Thermotogati</taxon>
        <taxon>Deinococcota</taxon>
        <taxon>Deinococci</taxon>
        <taxon>Thermales</taxon>
        <taxon>Thermaceae</taxon>
        <taxon>Allomeiothermus</taxon>
    </lineage>
</organism>
<dbReference type="RefSeq" id="WP_013158098.1">
    <property type="nucleotide sequence ID" value="NC_014212.1"/>
</dbReference>
<gene>
    <name evidence="4" type="ordered locus">Mesil_1651</name>
</gene>
<dbReference type="AlphaFoldDB" id="D7BFI3"/>
<dbReference type="PROSITE" id="PS51462">
    <property type="entry name" value="NUDIX"/>
    <property type="match status" value="1"/>
</dbReference>
<evidence type="ECO:0000256" key="2">
    <source>
        <dbReference type="ARBA" id="ARBA00022801"/>
    </source>
</evidence>
<feature type="domain" description="Nudix hydrolase" evidence="3">
    <location>
        <begin position="26"/>
        <end position="152"/>
    </location>
</feature>
<dbReference type="GO" id="GO:0005829">
    <property type="term" value="C:cytosol"/>
    <property type="evidence" value="ECO:0007669"/>
    <property type="project" value="TreeGrafter"/>
</dbReference>
<dbReference type="HOGENOM" id="CLU_062658_5_1_0"/>
<name>D7BFI3_ALLS1</name>
<dbReference type="STRING" id="526227.Mesil_1651"/>
<dbReference type="InterPro" id="IPR015797">
    <property type="entry name" value="NUDIX_hydrolase-like_dom_sf"/>
</dbReference>
<protein>
    <submittedName>
        <fullName evidence="4">NUDIX hydrolase</fullName>
    </submittedName>
</protein>
<sequence length="163" mass="18659">MANRRYLYRGRILNLALEDEKYEIVEHKHAICVMAEREGKLLFVRQYRPAVASETLEIPAGLIEDGEEPAEAAQRELAEETQLEGDLEYLTAFYVSPGFCDEKLHVFRATNLRQAHGTPDDDEHITVEWLEPEWVLQQARDGKVQISASAMAGILWYLAYVAH</sequence>
<dbReference type="KEGG" id="msv:Mesil_1651"/>
<dbReference type="PANTHER" id="PTHR11839:SF18">
    <property type="entry name" value="NUDIX HYDROLASE DOMAIN-CONTAINING PROTEIN"/>
    <property type="match status" value="1"/>
</dbReference>
<dbReference type="InterPro" id="IPR000086">
    <property type="entry name" value="NUDIX_hydrolase_dom"/>
</dbReference>
<dbReference type="PANTHER" id="PTHR11839">
    <property type="entry name" value="UDP/ADP-SUGAR PYROPHOSPHATASE"/>
    <property type="match status" value="1"/>
</dbReference>
<proteinExistence type="predicted"/>
<reference evidence="4 5" key="1">
    <citation type="journal article" date="2010" name="Stand. Genomic Sci.">
        <title>Complete genome sequence of Meiothermus silvanus type strain (VI-R2).</title>
        <authorList>
            <person name="Sikorski J."/>
            <person name="Tindall B.J."/>
            <person name="Lowry S."/>
            <person name="Lucas S."/>
            <person name="Nolan M."/>
            <person name="Copeland A."/>
            <person name="Glavina Del Rio T."/>
            <person name="Tice H."/>
            <person name="Cheng J.F."/>
            <person name="Han C."/>
            <person name="Pitluck S."/>
            <person name="Liolios K."/>
            <person name="Ivanova N."/>
            <person name="Mavromatis K."/>
            <person name="Mikhailova N."/>
            <person name="Pati A."/>
            <person name="Goodwin L."/>
            <person name="Chen A."/>
            <person name="Palaniappan K."/>
            <person name="Land M."/>
            <person name="Hauser L."/>
            <person name="Chang Y.J."/>
            <person name="Jeffries C.D."/>
            <person name="Rohde M."/>
            <person name="Goker M."/>
            <person name="Woyke T."/>
            <person name="Bristow J."/>
            <person name="Eisen J.A."/>
            <person name="Markowitz V."/>
            <person name="Hugenholtz P."/>
            <person name="Kyrpides N.C."/>
            <person name="Klenk H.P."/>
            <person name="Lapidus A."/>
        </authorList>
    </citation>
    <scope>NUCLEOTIDE SEQUENCE [LARGE SCALE GENOMIC DNA]</scope>
    <source>
        <strain evidence="5">ATCC 700542 / DSM 9946 / VI-R2</strain>
    </source>
</reference>
<comment type="cofactor">
    <cofactor evidence="1">
        <name>Mg(2+)</name>
        <dbReference type="ChEBI" id="CHEBI:18420"/>
    </cofactor>
</comment>
<dbReference type="OrthoDB" id="9806150at2"/>
<evidence type="ECO:0000259" key="3">
    <source>
        <dbReference type="PROSITE" id="PS51462"/>
    </source>
</evidence>
<dbReference type="Proteomes" id="UP000001916">
    <property type="component" value="Chromosome"/>
</dbReference>